<reference evidence="2 3" key="1">
    <citation type="journal article" date="2023" name="bioRxiv">
        <title>High-quality genome assemblies of four members of thePodospora anserinaspecies complex.</title>
        <authorList>
            <person name="Ament-Velasquez S.L."/>
            <person name="Vogan A.A."/>
            <person name="Wallerman O."/>
            <person name="Hartmann F."/>
            <person name="Gautier V."/>
            <person name="Silar P."/>
            <person name="Giraud T."/>
            <person name="Johannesson H."/>
        </authorList>
    </citation>
    <scope>NUCLEOTIDE SEQUENCE [LARGE SCALE GENOMIC DNA]</scope>
    <source>
        <strain evidence="2 3">CBS 112042</strain>
    </source>
</reference>
<name>A0ABR0FYN6_9PEZI</name>
<keyword evidence="1" id="KW-0732">Signal</keyword>
<protein>
    <submittedName>
        <fullName evidence="2">Uncharacterized protein</fullName>
    </submittedName>
</protein>
<feature type="chain" id="PRO_5045359056" evidence="1">
    <location>
        <begin position="21"/>
        <end position="105"/>
    </location>
</feature>
<evidence type="ECO:0000313" key="3">
    <source>
        <dbReference type="Proteomes" id="UP001322138"/>
    </source>
</evidence>
<dbReference type="RefSeq" id="XP_062737318.1">
    <property type="nucleotide sequence ID" value="XM_062874206.1"/>
</dbReference>
<evidence type="ECO:0000313" key="2">
    <source>
        <dbReference type="EMBL" id="KAK4648342.1"/>
    </source>
</evidence>
<sequence length="105" mass="11105">MKFSLLTVLAMGTAFHQALASPVMSDSAPAKRQDLVTPFVIECSPGTVPGGGDPNVFCSRNGISCTLDGELEWTPTTTDQAPEQVCFEICYCRVNVILDPPAGGI</sequence>
<feature type="signal peptide" evidence="1">
    <location>
        <begin position="1"/>
        <end position="20"/>
    </location>
</feature>
<dbReference type="EMBL" id="JAFFGZ010000001">
    <property type="protein sequence ID" value="KAK4648342.1"/>
    <property type="molecule type" value="Genomic_DNA"/>
</dbReference>
<comment type="caution">
    <text evidence="2">The sequence shown here is derived from an EMBL/GenBank/DDBJ whole genome shotgun (WGS) entry which is preliminary data.</text>
</comment>
<dbReference type="Proteomes" id="UP001322138">
    <property type="component" value="Unassembled WGS sequence"/>
</dbReference>
<gene>
    <name evidence="2" type="ORF">QC761_109180</name>
</gene>
<proteinExistence type="predicted"/>
<accession>A0ABR0FYN6</accession>
<organism evidence="2 3">
    <name type="scientific">Podospora bellae-mahoneyi</name>
    <dbReference type="NCBI Taxonomy" id="2093777"/>
    <lineage>
        <taxon>Eukaryota</taxon>
        <taxon>Fungi</taxon>
        <taxon>Dikarya</taxon>
        <taxon>Ascomycota</taxon>
        <taxon>Pezizomycotina</taxon>
        <taxon>Sordariomycetes</taxon>
        <taxon>Sordariomycetidae</taxon>
        <taxon>Sordariales</taxon>
        <taxon>Podosporaceae</taxon>
        <taxon>Podospora</taxon>
    </lineage>
</organism>
<keyword evidence="3" id="KW-1185">Reference proteome</keyword>
<dbReference type="GeneID" id="87893688"/>
<evidence type="ECO:0000256" key="1">
    <source>
        <dbReference type="SAM" id="SignalP"/>
    </source>
</evidence>